<evidence type="ECO:0000313" key="2">
    <source>
        <dbReference type="EMBL" id="TNV80105.1"/>
    </source>
</evidence>
<sequence length="201" mass="21100">MKTTALSFLLVAVTYVQAQNSCIWCTDQGRIWTANATCASSGTGTTTPINCYKNSQLQNTAVAAVSYDSTTNFANLTPVTLSIKPSDTVQTKGIGYVSNVSGFLKFSLACEGDKNFVNIIAVLGDYDGSNLAQQYFLCGTSISVKGKSSGALVLYPVQTATMSATITLEHTTEDTSSSAVSLSMATLSFILSAVVAFGLVF</sequence>
<protein>
    <submittedName>
        <fullName evidence="2">Uncharacterized protein</fullName>
    </submittedName>
</protein>
<reference evidence="2" key="1">
    <citation type="submission" date="2019-06" db="EMBL/GenBank/DDBJ databases">
        <authorList>
            <person name="Zheng W."/>
        </authorList>
    </citation>
    <scope>NUCLEOTIDE SEQUENCE</scope>
    <source>
        <strain evidence="2">QDHG01</strain>
    </source>
</reference>
<name>A0A8J8T347_HALGN</name>
<dbReference type="EMBL" id="RRYP01007973">
    <property type="protein sequence ID" value="TNV80105.1"/>
    <property type="molecule type" value="Genomic_DNA"/>
</dbReference>
<evidence type="ECO:0000256" key="1">
    <source>
        <dbReference type="SAM" id="SignalP"/>
    </source>
</evidence>
<keyword evidence="1" id="KW-0732">Signal</keyword>
<proteinExistence type="predicted"/>
<organism evidence="2 3">
    <name type="scientific">Halteria grandinella</name>
    <dbReference type="NCBI Taxonomy" id="5974"/>
    <lineage>
        <taxon>Eukaryota</taxon>
        <taxon>Sar</taxon>
        <taxon>Alveolata</taxon>
        <taxon>Ciliophora</taxon>
        <taxon>Intramacronucleata</taxon>
        <taxon>Spirotrichea</taxon>
        <taxon>Stichotrichia</taxon>
        <taxon>Sporadotrichida</taxon>
        <taxon>Halteriidae</taxon>
        <taxon>Halteria</taxon>
    </lineage>
</organism>
<gene>
    <name evidence="2" type="ORF">FGO68_gene17708</name>
</gene>
<dbReference type="AlphaFoldDB" id="A0A8J8T347"/>
<comment type="caution">
    <text evidence="2">The sequence shown here is derived from an EMBL/GenBank/DDBJ whole genome shotgun (WGS) entry which is preliminary data.</text>
</comment>
<feature type="chain" id="PRO_5035317180" evidence="1">
    <location>
        <begin position="19"/>
        <end position="201"/>
    </location>
</feature>
<feature type="signal peptide" evidence="1">
    <location>
        <begin position="1"/>
        <end position="18"/>
    </location>
</feature>
<dbReference type="Proteomes" id="UP000785679">
    <property type="component" value="Unassembled WGS sequence"/>
</dbReference>
<keyword evidence="3" id="KW-1185">Reference proteome</keyword>
<evidence type="ECO:0000313" key="3">
    <source>
        <dbReference type="Proteomes" id="UP000785679"/>
    </source>
</evidence>
<accession>A0A8J8T347</accession>